<keyword evidence="7" id="KW-1185">Reference proteome</keyword>
<evidence type="ECO:0000313" key="7">
    <source>
        <dbReference type="Proteomes" id="UP001075354"/>
    </source>
</evidence>
<dbReference type="GO" id="GO:0046856">
    <property type="term" value="P:phosphatidylinositol dephosphorylation"/>
    <property type="evidence" value="ECO:0007669"/>
    <property type="project" value="InterPro"/>
</dbReference>
<feature type="compositionally biased region" description="Low complexity" evidence="4">
    <location>
        <begin position="750"/>
        <end position="768"/>
    </location>
</feature>
<evidence type="ECO:0000259" key="5">
    <source>
        <dbReference type="PROSITE" id="PS50275"/>
    </source>
</evidence>
<comment type="subcellular location">
    <subcellularLocation>
        <location evidence="1">Endomembrane system</location>
    </subcellularLocation>
</comment>
<dbReference type="Proteomes" id="UP001075354">
    <property type="component" value="Chromosome 16"/>
</dbReference>
<feature type="compositionally biased region" description="Low complexity" evidence="4">
    <location>
        <begin position="780"/>
        <end position="792"/>
    </location>
</feature>
<evidence type="ECO:0000313" key="6">
    <source>
        <dbReference type="EMBL" id="KAJ1519714.1"/>
    </source>
</evidence>
<proteinExistence type="predicted"/>
<evidence type="ECO:0000256" key="1">
    <source>
        <dbReference type="ARBA" id="ARBA00004308"/>
    </source>
</evidence>
<feature type="region of interest" description="Disordered" evidence="4">
    <location>
        <begin position="726"/>
        <end position="795"/>
    </location>
</feature>
<protein>
    <recommendedName>
        <fullName evidence="5">SAC domain-containing protein</fullName>
    </recommendedName>
</protein>
<comment type="caution">
    <text evidence="6">The sequence shown here is derived from an EMBL/GenBank/DDBJ whole genome shotgun (WGS) entry which is preliminary data.</text>
</comment>
<dbReference type="GO" id="GO:0043813">
    <property type="term" value="F:phosphatidylinositol-3,5-bisphosphate 5-phosphatase activity"/>
    <property type="evidence" value="ECO:0007669"/>
    <property type="project" value="InterPro"/>
</dbReference>
<sequence>MEPGTNARFHHIISTIQKIALYETKARYFLVGSNNSQTKFRVLKIDRMEPRELNVVDDQQVYSREEIQNLLSMIDVGNRNRQGSLGTPFVPVASAFGIVGFVRFLEGYYIILVTKRRHAAMIGHHSIFKVEDTALIYIPNDGVRKAHPDEAHYLKMFQSIDLSSNFYFSYSYDMTHTLQMNLTSPACGIPTPIEFGKKLVKEPDSLDDLFSASSSDPSMNESQKKKFRPLKQYLRHYGIRNSPNKRFVWNAYLLKQVEAILSPDWILHITHGFVSQSNVSIFGWSVYITLIARRSNRYAGTRFLKRGANFEGDVANEVETEQIVHDSGVSSLQHGRFSSFVQMRGSVPGHWSQDITKMVPKPPIGFDLSDPFAETAGKHVNKLLARYGSPIIFLNLVKNKERKKHESQLSAELFTAIKYLNQFLPPRHQIEYVSFDMARKNNEKDVNVMKKLAKIANDAIQRTGIFQNFDPYYQHKSEFILGTPNTIDNCGRLQTGIIRVNCVDCLDRTNTAQFALGKCALGYQLYALGFIQEPKLEFDSDCVRMLENLYEDHGDTLALQYGGSQLVHRIKTYRKTAPWTSQGNDIMQTLSRYYRNTFSDAEKQHTINLFLGLFIPEENKPAIWELPTDYYMHHITTFKKNSKFCRTPLTMWWDKEILDALPRSQDELKRTYMQVAKVHPRDEIVDAYQDYYQPMRFSVLDELFPYKISNSVRDFMPHFTTDYSPFTVRARPGRRSEESTSRGTTMKNPSLTGQSSTSSATSSASSGADSEESDIEEDWGLPSDSHSTPSSKDSVKTTTFEAMFPSMHQVYGMQPETPKQTDMQMLRKYVIIGRNATRPSNTEFLNRHPTSKVFLKKYSPDQLDLSGKPPHVGEDSKHCYKQFVKRGLEGSANISPRDLSTYNLYAMGGTLQARDVRILRYVSCE</sequence>
<name>A0AAV7X1E7_9NEOP</name>
<evidence type="ECO:0000256" key="3">
    <source>
        <dbReference type="ARBA" id="ARBA00023136"/>
    </source>
</evidence>
<reference evidence="6" key="1">
    <citation type="submission" date="2022-12" db="EMBL/GenBank/DDBJ databases">
        <title>Chromosome-level genome assembly of the bean flower thrips Megalurothrips usitatus.</title>
        <authorList>
            <person name="Ma L."/>
            <person name="Liu Q."/>
            <person name="Li H."/>
            <person name="Cai W."/>
        </authorList>
    </citation>
    <scope>NUCLEOTIDE SEQUENCE</scope>
    <source>
        <strain evidence="6">Cailab_2022a</strain>
    </source>
</reference>
<accession>A0AAV7X1E7</accession>
<dbReference type="GO" id="GO:0012505">
    <property type="term" value="C:endomembrane system"/>
    <property type="evidence" value="ECO:0007669"/>
    <property type="project" value="UniProtKB-SubCell"/>
</dbReference>
<keyword evidence="2" id="KW-0378">Hydrolase</keyword>
<dbReference type="EMBL" id="JAPTSV010000016">
    <property type="protein sequence ID" value="KAJ1519714.1"/>
    <property type="molecule type" value="Genomic_DNA"/>
</dbReference>
<evidence type="ECO:0000256" key="4">
    <source>
        <dbReference type="SAM" id="MobiDB-lite"/>
    </source>
</evidence>
<organism evidence="6 7">
    <name type="scientific">Megalurothrips usitatus</name>
    <name type="common">bean blossom thrips</name>
    <dbReference type="NCBI Taxonomy" id="439358"/>
    <lineage>
        <taxon>Eukaryota</taxon>
        <taxon>Metazoa</taxon>
        <taxon>Ecdysozoa</taxon>
        <taxon>Arthropoda</taxon>
        <taxon>Hexapoda</taxon>
        <taxon>Insecta</taxon>
        <taxon>Pterygota</taxon>
        <taxon>Neoptera</taxon>
        <taxon>Paraneoptera</taxon>
        <taxon>Thysanoptera</taxon>
        <taxon>Terebrantia</taxon>
        <taxon>Thripoidea</taxon>
        <taxon>Thripidae</taxon>
        <taxon>Megalurothrips</taxon>
    </lineage>
</organism>
<dbReference type="PROSITE" id="PS50275">
    <property type="entry name" value="SAC"/>
    <property type="match status" value="1"/>
</dbReference>
<dbReference type="AlphaFoldDB" id="A0AAV7X1E7"/>
<evidence type="ECO:0000256" key="2">
    <source>
        <dbReference type="ARBA" id="ARBA00022801"/>
    </source>
</evidence>
<dbReference type="PANTHER" id="PTHR45738:SF5">
    <property type="entry name" value="POLYPHOSPHOINOSITIDE PHOSPHATASE"/>
    <property type="match status" value="1"/>
</dbReference>
<dbReference type="PANTHER" id="PTHR45738">
    <property type="entry name" value="POLYPHOSPHOINOSITIDE PHOSPHATASE"/>
    <property type="match status" value="1"/>
</dbReference>
<dbReference type="Pfam" id="PF02383">
    <property type="entry name" value="Syja_N"/>
    <property type="match status" value="1"/>
</dbReference>
<dbReference type="InterPro" id="IPR043573">
    <property type="entry name" value="Fig4-like"/>
</dbReference>
<gene>
    <name evidence="6" type="ORF">ONE63_004974</name>
</gene>
<feature type="domain" description="SAC" evidence="5">
    <location>
        <begin position="157"/>
        <end position="563"/>
    </location>
</feature>
<feature type="compositionally biased region" description="Acidic residues" evidence="4">
    <location>
        <begin position="769"/>
        <end position="779"/>
    </location>
</feature>
<keyword evidence="3" id="KW-0472">Membrane</keyword>
<dbReference type="InterPro" id="IPR002013">
    <property type="entry name" value="SAC_dom"/>
</dbReference>